<comment type="caution">
    <text evidence="1">The sequence shown here is derived from an EMBL/GenBank/DDBJ whole genome shotgun (WGS) entry which is preliminary data.</text>
</comment>
<organism evidence="1 2">
    <name type="scientific">Paramylibacter kogurei</name>
    <dbReference type="NCBI Taxonomy" id="1889778"/>
    <lineage>
        <taxon>Bacteria</taxon>
        <taxon>Pseudomonadati</taxon>
        <taxon>Pseudomonadota</taxon>
        <taxon>Alphaproteobacteria</taxon>
        <taxon>Rhodobacterales</taxon>
        <taxon>Paracoccaceae</taxon>
        <taxon>Paramylibacter</taxon>
    </lineage>
</organism>
<dbReference type="Proteomes" id="UP000231516">
    <property type="component" value="Unassembled WGS sequence"/>
</dbReference>
<protein>
    <submittedName>
        <fullName evidence="1">Uncharacterized protein</fullName>
    </submittedName>
</protein>
<dbReference type="RefSeq" id="WP_099593032.1">
    <property type="nucleotide sequence ID" value="NZ_MDGM01000012.1"/>
</dbReference>
<keyword evidence="2" id="KW-1185">Reference proteome</keyword>
<proteinExistence type="predicted"/>
<sequence length="69" mass="7657">MAQSKLDTGKLFGFSQFNKLHASNATDDKQTDGDLGRLFSKRGVVENEPQQESVAELGRLFSKRGQVEI</sequence>
<dbReference type="EMBL" id="MDGM01000012">
    <property type="protein sequence ID" value="PIB24564.1"/>
    <property type="molecule type" value="Genomic_DNA"/>
</dbReference>
<name>A0A2G5K789_9RHOB</name>
<dbReference type="AlphaFoldDB" id="A0A2G5K789"/>
<accession>A0A2G5K789</accession>
<evidence type="ECO:0000313" key="1">
    <source>
        <dbReference type="EMBL" id="PIB24564.1"/>
    </source>
</evidence>
<evidence type="ECO:0000313" key="2">
    <source>
        <dbReference type="Proteomes" id="UP000231516"/>
    </source>
</evidence>
<gene>
    <name evidence="1" type="ORF">BFP76_05065</name>
</gene>
<reference evidence="1 2" key="1">
    <citation type="submission" date="2016-08" db="EMBL/GenBank/DDBJ databases">
        <title>Draft genome of Amylibacter sp. strain 4G11.</title>
        <authorList>
            <person name="Wong S.-K."/>
            <person name="Hamasaki K."/>
            <person name="Yoshizawa S."/>
        </authorList>
    </citation>
    <scope>NUCLEOTIDE SEQUENCE [LARGE SCALE GENOMIC DNA]</scope>
    <source>
        <strain evidence="1 2">4G11</strain>
    </source>
</reference>